<dbReference type="EMBL" id="LR797134">
    <property type="protein sequence ID" value="CAB4189417.1"/>
    <property type="molecule type" value="Genomic_DNA"/>
</dbReference>
<evidence type="ECO:0000313" key="3">
    <source>
        <dbReference type="EMBL" id="CAB4189417.1"/>
    </source>
</evidence>
<evidence type="ECO:0000313" key="2">
    <source>
        <dbReference type="EMBL" id="CAB4178832.1"/>
    </source>
</evidence>
<evidence type="ECO:0000313" key="4">
    <source>
        <dbReference type="EMBL" id="CAB4192335.1"/>
    </source>
</evidence>
<dbReference type="EMBL" id="LR797191">
    <property type="protein sequence ID" value="CAB4192335.1"/>
    <property type="molecule type" value="Genomic_DNA"/>
</dbReference>
<evidence type="ECO:0000313" key="5">
    <source>
        <dbReference type="EMBL" id="CAB4215786.1"/>
    </source>
</evidence>
<organism evidence="5">
    <name type="scientific">uncultured Caudovirales phage</name>
    <dbReference type="NCBI Taxonomy" id="2100421"/>
    <lineage>
        <taxon>Viruses</taxon>
        <taxon>Duplodnaviria</taxon>
        <taxon>Heunggongvirae</taxon>
        <taxon>Uroviricota</taxon>
        <taxon>Caudoviricetes</taxon>
        <taxon>Peduoviridae</taxon>
        <taxon>Maltschvirus</taxon>
        <taxon>Maltschvirus maltsch</taxon>
    </lineage>
</organism>
<gene>
    <name evidence="2" type="ORF">UFOVP1028_9</name>
    <name evidence="3" type="ORF">UFOVP1187_10</name>
    <name evidence="4" type="ORF">UFOVP1235_27</name>
    <name evidence="5" type="ORF">UFOVP1488_10</name>
    <name evidence="1" type="ORF">UFOVP960_20</name>
</gene>
<dbReference type="EMBL" id="LR796973">
    <property type="protein sequence ID" value="CAB4178832.1"/>
    <property type="molecule type" value="Genomic_DNA"/>
</dbReference>
<accession>A0A6J5SM14</accession>
<sequence length="101" mass="11321">MTRAPFPPGLHAAVLLRDRGCVLAFLEPGHACRDTWGNPHSPHDLARLQMEHVKAELRMGKRAPNDLGHVVALCAAANLRPPTKVQRDLFRQYLRAQELRA</sequence>
<proteinExistence type="predicted"/>
<dbReference type="EMBL" id="LR797432">
    <property type="protein sequence ID" value="CAB4215786.1"/>
    <property type="molecule type" value="Genomic_DNA"/>
</dbReference>
<evidence type="ECO:0000313" key="1">
    <source>
        <dbReference type="EMBL" id="CAB4173985.1"/>
    </source>
</evidence>
<dbReference type="EMBL" id="LR796913">
    <property type="protein sequence ID" value="CAB4173985.1"/>
    <property type="molecule type" value="Genomic_DNA"/>
</dbReference>
<name>A0A6J5SM14_9CAUD</name>
<reference evidence="5" key="1">
    <citation type="submission" date="2020-05" db="EMBL/GenBank/DDBJ databases">
        <authorList>
            <person name="Chiriac C."/>
            <person name="Salcher M."/>
            <person name="Ghai R."/>
            <person name="Kavagutti S V."/>
        </authorList>
    </citation>
    <scope>NUCLEOTIDE SEQUENCE</scope>
</reference>
<protein>
    <submittedName>
        <fullName evidence="5">Uncharacterized protein</fullName>
    </submittedName>
</protein>